<evidence type="ECO:0000313" key="1">
    <source>
        <dbReference type="EMBL" id="KAH3825679.1"/>
    </source>
</evidence>
<keyword evidence="2" id="KW-1185">Reference proteome</keyword>
<dbReference type="Proteomes" id="UP000828390">
    <property type="component" value="Unassembled WGS sequence"/>
</dbReference>
<evidence type="ECO:0000313" key="2">
    <source>
        <dbReference type="Proteomes" id="UP000828390"/>
    </source>
</evidence>
<dbReference type="AlphaFoldDB" id="A0A9D4JWL5"/>
<dbReference type="EMBL" id="JAIWYP010000005">
    <property type="protein sequence ID" value="KAH3825679.1"/>
    <property type="molecule type" value="Genomic_DNA"/>
</dbReference>
<comment type="caution">
    <text evidence="1">The sequence shown here is derived from an EMBL/GenBank/DDBJ whole genome shotgun (WGS) entry which is preliminary data.</text>
</comment>
<name>A0A9D4JWL5_DREPO</name>
<organism evidence="1 2">
    <name type="scientific">Dreissena polymorpha</name>
    <name type="common">Zebra mussel</name>
    <name type="synonym">Mytilus polymorpha</name>
    <dbReference type="NCBI Taxonomy" id="45954"/>
    <lineage>
        <taxon>Eukaryota</taxon>
        <taxon>Metazoa</taxon>
        <taxon>Spiralia</taxon>
        <taxon>Lophotrochozoa</taxon>
        <taxon>Mollusca</taxon>
        <taxon>Bivalvia</taxon>
        <taxon>Autobranchia</taxon>
        <taxon>Heteroconchia</taxon>
        <taxon>Euheterodonta</taxon>
        <taxon>Imparidentia</taxon>
        <taxon>Neoheterodontei</taxon>
        <taxon>Myida</taxon>
        <taxon>Dreissenoidea</taxon>
        <taxon>Dreissenidae</taxon>
        <taxon>Dreissena</taxon>
    </lineage>
</organism>
<reference evidence="1" key="2">
    <citation type="submission" date="2020-11" db="EMBL/GenBank/DDBJ databases">
        <authorList>
            <person name="McCartney M.A."/>
            <person name="Auch B."/>
            <person name="Kono T."/>
            <person name="Mallez S."/>
            <person name="Becker A."/>
            <person name="Gohl D.M."/>
            <person name="Silverstein K.A.T."/>
            <person name="Koren S."/>
            <person name="Bechman K.B."/>
            <person name="Herman A."/>
            <person name="Abrahante J.E."/>
            <person name="Garbe J."/>
        </authorList>
    </citation>
    <scope>NUCLEOTIDE SEQUENCE</scope>
    <source>
        <strain evidence="1">Duluth1</strain>
        <tissue evidence="1">Whole animal</tissue>
    </source>
</reference>
<protein>
    <submittedName>
        <fullName evidence="1">Uncharacterized protein</fullName>
    </submittedName>
</protein>
<accession>A0A9D4JWL5</accession>
<proteinExistence type="predicted"/>
<reference evidence="1" key="1">
    <citation type="journal article" date="2019" name="bioRxiv">
        <title>The Genome of the Zebra Mussel, Dreissena polymorpha: A Resource for Invasive Species Research.</title>
        <authorList>
            <person name="McCartney M.A."/>
            <person name="Auch B."/>
            <person name="Kono T."/>
            <person name="Mallez S."/>
            <person name="Zhang Y."/>
            <person name="Obille A."/>
            <person name="Becker A."/>
            <person name="Abrahante J.E."/>
            <person name="Garbe J."/>
            <person name="Badalamenti J.P."/>
            <person name="Herman A."/>
            <person name="Mangelson H."/>
            <person name="Liachko I."/>
            <person name="Sullivan S."/>
            <person name="Sone E.D."/>
            <person name="Koren S."/>
            <person name="Silverstein K.A.T."/>
            <person name="Beckman K.B."/>
            <person name="Gohl D.M."/>
        </authorList>
    </citation>
    <scope>NUCLEOTIDE SEQUENCE</scope>
    <source>
        <strain evidence="1">Duluth1</strain>
        <tissue evidence="1">Whole animal</tissue>
    </source>
</reference>
<sequence>MVVVLSAPREVLATPRFQRQSVVVVILGYIGAPRRSPVRPVGYALRRGNYRSAVISVPRSGLAPLTYRSDPSSVPAQEILLLDITGREILMGVRAGYRKRPTSRGVPGSLKCPV</sequence>
<gene>
    <name evidence="1" type="ORF">DPMN_127560</name>
</gene>